<dbReference type="KEGG" id="teu:TEU_06535"/>
<accession>A0A097QU59</accession>
<evidence type="ECO:0000313" key="1">
    <source>
        <dbReference type="EMBL" id="AIU70008.1"/>
    </source>
</evidence>
<evidence type="ECO:0000313" key="2">
    <source>
        <dbReference type="Proteomes" id="UP000029980"/>
    </source>
</evidence>
<organism evidence="1 2">
    <name type="scientific">Thermococcus eurythermalis</name>
    <dbReference type="NCBI Taxonomy" id="1505907"/>
    <lineage>
        <taxon>Archaea</taxon>
        <taxon>Methanobacteriati</taxon>
        <taxon>Methanobacteriota</taxon>
        <taxon>Thermococci</taxon>
        <taxon>Thermococcales</taxon>
        <taxon>Thermococcaceae</taxon>
        <taxon>Thermococcus</taxon>
    </lineage>
</organism>
<dbReference type="Proteomes" id="UP000029980">
    <property type="component" value="Chromosome"/>
</dbReference>
<dbReference type="STRING" id="1505907.TEU_06535"/>
<sequence>MEDWERTAKVLLANAREFLEMLRYEVRLDEVTLESLLEVQSTFVLGLADASLYAFSLERDELVERAYRLFLEGLDVLKVGHLFINEPELDLWLSPLRDMDPEKGFSLDRRFSLLGELKPTMVWANRVVKLRNALHGRPVKDPLRNIGYGIDENDRRFPALLRVVRRLYTLYPAPIDETARFLALELGIGLDEKPLECSDGTCEEIRELPDVSDFRKTVSGDLELYYLIENPKGINSPWGSVSVGRAREIVVFSKKKGKGFRLREGF</sequence>
<dbReference type="HOGENOM" id="CLU_1044359_0_0_2"/>
<dbReference type="AlphaFoldDB" id="A0A097QU59"/>
<dbReference type="RefSeq" id="WP_050003949.1">
    <property type="nucleotide sequence ID" value="NZ_CP008887.1"/>
</dbReference>
<protein>
    <submittedName>
        <fullName evidence="1">Uncharacterized protein</fullName>
    </submittedName>
</protein>
<keyword evidence="2" id="KW-1185">Reference proteome</keyword>
<proteinExistence type="predicted"/>
<reference evidence="1 2" key="1">
    <citation type="journal article" date="2015" name="Int. J. Syst. Evol. Microbiol.">
        <title>Thermococcus eurythermalis sp. nov., a conditional piezophilic hyperthermophilic archaeon with a wide temperature range isolated from an oil-immersed chimney in the Guaymas Basin.</title>
        <authorList>
            <person name="Zhao W."/>
            <person name="Zeng X."/>
            <person name="Xiao X."/>
        </authorList>
    </citation>
    <scope>NUCLEOTIDE SEQUENCE [LARGE SCALE GENOMIC DNA]</scope>
    <source>
        <strain evidence="1 2">A501</strain>
    </source>
</reference>
<dbReference type="GeneID" id="25153091"/>
<name>A0A097QU59_9EURY</name>
<dbReference type="EMBL" id="CP008887">
    <property type="protein sequence ID" value="AIU70008.1"/>
    <property type="molecule type" value="Genomic_DNA"/>
</dbReference>
<gene>
    <name evidence="1" type="ORF">TEU_06535</name>
</gene>
<dbReference type="OrthoDB" id="94815at2157"/>